<evidence type="ECO:0000313" key="3">
    <source>
        <dbReference type="Proteomes" id="UP000244069"/>
    </source>
</evidence>
<sequence length="171" mass="17725">MARGLAVLVVSALVLSGCATVRDSRVNPFNWFGGGSGGGRVVQSADAAANPLIPQRRNSVLRNDAPEVYPGRPVGQIAELSFEPRPGGAILRVTGVADTPNVFDVRLTRAEAAEEPGTVTFTLEAVQAQGPAGATVAARSVTAAAWLADQELAGVSEIRVQGARNVQVARR</sequence>
<evidence type="ECO:0000313" key="2">
    <source>
        <dbReference type="EMBL" id="PTX52100.1"/>
    </source>
</evidence>
<dbReference type="Proteomes" id="UP000244069">
    <property type="component" value="Unassembled WGS sequence"/>
</dbReference>
<organism evidence="2 3">
    <name type="scientific">Allosediminivita pacifica</name>
    <dbReference type="NCBI Taxonomy" id="1267769"/>
    <lineage>
        <taxon>Bacteria</taxon>
        <taxon>Pseudomonadati</taxon>
        <taxon>Pseudomonadota</taxon>
        <taxon>Alphaproteobacteria</taxon>
        <taxon>Rhodobacterales</taxon>
        <taxon>Paracoccaceae</taxon>
        <taxon>Allosediminivita</taxon>
    </lineage>
</organism>
<proteinExistence type="predicted"/>
<evidence type="ECO:0008006" key="4">
    <source>
        <dbReference type="Google" id="ProtNLM"/>
    </source>
</evidence>
<keyword evidence="3" id="KW-1185">Reference proteome</keyword>
<keyword evidence="1" id="KW-0732">Signal</keyword>
<dbReference type="AlphaFoldDB" id="A0A2T6B7N8"/>
<accession>A0A2T6B7N8</accession>
<gene>
    <name evidence="2" type="ORF">C8N44_102145</name>
</gene>
<feature type="chain" id="PRO_5015636410" description="Lipoprotein" evidence="1">
    <location>
        <begin position="20"/>
        <end position="171"/>
    </location>
</feature>
<dbReference type="EMBL" id="QBKN01000002">
    <property type="protein sequence ID" value="PTX52100.1"/>
    <property type="molecule type" value="Genomic_DNA"/>
</dbReference>
<feature type="signal peptide" evidence="1">
    <location>
        <begin position="1"/>
        <end position="19"/>
    </location>
</feature>
<dbReference type="RefSeq" id="WP_107974572.1">
    <property type="nucleotide sequence ID" value="NZ_BMEZ01000002.1"/>
</dbReference>
<dbReference type="PROSITE" id="PS51257">
    <property type="entry name" value="PROKAR_LIPOPROTEIN"/>
    <property type="match status" value="1"/>
</dbReference>
<reference evidence="2 3" key="1">
    <citation type="submission" date="2018-04" db="EMBL/GenBank/DDBJ databases">
        <title>Genomic Encyclopedia of Archaeal and Bacterial Type Strains, Phase II (KMG-II): from individual species to whole genera.</title>
        <authorList>
            <person name="Goeker M."/>
        </authorList>
    </citation>
    <scope>NUCLEOTIDE SEQUENCE [LARGE SCALE GENOMIC DNA]</scope>
    <source>
        <strain evidence="2 3">DSM 29329</strain>
    </source>
</reference>
<protein>
    <recommendedName>
        <fullName evidence="4">Lipoprotein</fullName>
    </recommendedName>
</protein>
<dbReference type="OrthoDB" id="7773807at2"/>
<comment type="caution">
    <text evidence="2">The sequence shown here is derived from an EMBL/GenBank/DDBJ whole genome shotgun (WGS) entry which is preliminary data.</text>
</comment>
<name>A0A2T6B7N8_9RHOB</name>
<evidence type="ECO:0000256" key="1">
    <source>
        <dbReference type="SAM" id="SignalP"/>
    </source>
</evidence>